<dbReference type="InterPro" id="IPR000719">
    <property type="entry name" value="Prot_kinase_dom"/>
</dbReference>
<dbReference type="InParanoid" id="A0A7N2L2M6"/>
<evidence type="ECO:0000256" key="11">
    <source>
        <dbReference type="RuleBase" id="RU000304"/>
    </source>
</evidence>
<keyword evidence="3 12" id="KW-0812">Transmembrane</keyword>
<keyword evidence="7 10" id="KW-0067">ATP-binding</keyword>
<keyword evidence="9 12" id="KW-0472">Membrane</keyword>
<keyword evidence="11" id="KW-0723">Serine/threonine-protein kinase</keyword>
<dbReference type="Proteomes" id="UP000594261">
    <property type="component" value="Chromosome 2"/>
</dbReference>
<dbReference type="PROSITE" id="PS50011">
    <property type="entry name" value="PROTEIN_KINASE_DOM"/>
    <property type="match status" value="1"/>
</dbReference>
<evidence type="ECO:0000256" key="3">
    <source>
        <dbReference type="ARBA" id="ARBA00022692"/>
    </source>
</evidence>
<protein>
    <recommendedName>
        <fullName evidence="13">Protein kinase domain-containing protein</fullName>
    </recommendedName>
</protein>
<sequence>MYGMRIYTNGIWFGKHLNNVVRLWVSAGSIASAVSRIACIILQQISSNIALGGDFHIRISASKLVGSKTKISKKATWIVGVLAVLILLIGIVLAIIWRGHYVGVLEEVEFSLTLFKYQDLRRATKKFSQKLGEGSFGSIFKGVLPNSTTIAVKKIRSLEQGSLESHLFQNASKILDWKTRYQIAIGITKGLAYLHDNCRDCIMHFDIKPENILLDAEYNPKMADFGLAKIIGRDFSRVLTTIRGTRGYLAPKWISGEAATPKVNVFSYGKLIFEIVSGRRNMDMLDGDDEEIRNYFPARVAIAINKGEDLLTLLDHKLEGNANMDELIRACKVACWCIQDDPRDRPTMGQVVQILEGVMQVDVPQIPLYFQRLSENPMVAIVSQEIETSSSSY</sequence>
<dbReference type="AlphaFoldDB" id="A0A7N2L2M6"/>
<name>A0A7N2L2M6_QUELO</name>
<evidence type="ECO:0000256" key="4">
    <source>
        <dbReference type="ARBA" id="ARBA00022729"/>
    </source>
</evidence>
<evidence type="ECO:0000256" key="6">
    <source>
        <dbReference type="ARBA" id="ARBA00022777"/>
    </source>
</evidence>
<keyword evidence="6" id="KW-0418">Kinase</keyword>
<evidence type="ECO:0000256" key="1">
    <source>
        <dbReference type="ARBA" id="ARBA00004167"/>
    </source>
</evidence>
<organism evidence="14 15">
    <name type="scientific">Quercus lobata</name>
    <name type="common">Valley oak</name>
    <dbReference type="NCBI Taxonomy" id="97700"/>
    <lineage>
        <taxon>Eukaryota</taxon>
        <taxon>Viridiplantae</taxon>
        <taxon>Streptophyta</taxon>
        <taxon>Embryophyta</taxon>
        <taxon>Tracheophyta</taxon>
        <taxon>Spermatophyta</taxon>
        <taxon>Magnoliopsida</taxon>
        <taxon>eudicotyledons</taxon>
        <taxon>Gunneridae</taxon>
        <taxon>Pentapetalae</taxon>
        <taxon>rosids</taxon>
        <taxon>fabids</taxon>
        <taxon>Fagales</taxon>
        <taxon>Fagaceae</taxon>
        <taxon>Quercus</taxon>
    </lineage>
</organism>
<dbReference type="SMART" id="SM00220">
    <property type="entry name" value="S_TKc"/>
    <property type="match status" value="1"/>
</dbReference>
<evidence type="ECO:0000313" key="14">
    <source>
        <dbReference type="EnsemblPlants" id="QL02p101879:mrna"/>
    </source>
</evidence>
<dbReference type="PROSITE" id="PS00107">
    <property type="entry name" value="PROTEIN_KINASE_ATP"/>
    <property type="match status" value="1"/>
</dbReference>
<feature type="transmembrane region" description="Helical" evidence="12">
    <location>
        <begin position="77"/>
        <end position="97"/>
    </location>
</feature>
<dbReference type="GO" id="GO:0005524">
    <property type="term" value="F:ATP binding"/>
    <property type="evidence" value="ECO:0007669"/>
    <property type="project" value="UniProtKB-UniRule"/>
</dbReference>
<dbReference type="Pfam" id="PF00069">
    <property type="entry name" value="Pkinase"/>
    <property type="match status" value="1"/>
</dbReference>
<evidence type="ECO:0000256" key="5">
    <source>
        <dbReference type="ARBA" id="ARBA00022741"/>
    </source>
</evidence>
<dbReference type="InterPro" id="IPR011009">
    <property type="entry name" value="Kinase-like_dom_sf"/>
</dbReference>
<keyword evidence="15" id="KW-1185">Reference proteome</keyword>
<comment type="similarity">
    <text evidence="11">Belongs to the protein kinase superfamily.</text>
</comment>
<keyword evidence="2" id="KW-0808">Transferase</keyword>
<dbReference type="PANTHER" id="PTHR47974">
    <property type="entry name" value="OS07G0415500 PROTEIN"/>
    <property type="match status" value="1"/>
</dbReference>
<evidence type="ECO:0000259" key="13">
    <source>
        <dbReference type="PROSITE" id="PS50011"/>
    </source>
</evidence>
<dbReference type="GO" id="GO:0016020">
    <property type="term" value="C:membrane"/>
    <property type="evidence" value="ECO:0007669"/>
    <property type="project" value="UniProtKB-SubCell"/>
</dbReference>
<evidence type="ECO:0000256" key="8">
    <source>
        <dbReference type="ARBA" id="ARBA00022989"/>
    </source>
</evidence>
<comment type="subcellular location">
    <subcellularLocation>
        <location evidence="1">Membrane</location>
        <topology evidence="1">Single-pass membrane protein</topology>
    </subcellularLocation>
</comment>
<evidence type="ECO:0000256" key="9">
    <source>
        <dbReference type="ARBA" id="ARBA00023136"/>
    </source>
</evidence>
<reference evidence="14" key="2">
    <citation type="submission" date="2021-01" db="UniProtKB">
        <authorList>
            <consortium name="EnsemblPlants"/>
        </authorList>
    </citation>
    <scope>IDENTIFICATION</scope>
</reference>
<feature type="binding site" evidence="10">
    <location>
        <position position="154"/>
    </location>
    <ligand>
        <name>ATP</name>
        <dbReference type="ChEBI" id="CHEBI:30616"/>
    </ligand>
</feature>
<evidence type="ECO:0000313" key="15">
    <source>
        <dbReference type="Proteomes" id="UP000594261"/>
    </source>
</evidence>
<dbReference type="EnsemblPlants" id="QL02p101879:mrna">
    <property type="protein sequence ID" value="QL02p101879:mrna"/>
    <property type="gene ID" value="QL02p101879"/>
</dbReference>
<dbReference type="InterPro" id="IPR008271">
    <property type="entry name" value="Ser/Thr_kinase_AS"/>
</dbReference>
<dbReference type="OMA" id="TADECSF"/>
<dbReference type="SUPFAM" id="SSF56112">
    <property type="entry name" value="Protein kinase-like (PK-like)"/>
    <property type="match status" value="1"/>
</dbReference>
<dbReference type="PANTHER" id="PTHR47974:SF19">
    <property type="entry name" value="RECEPTOR-LIKE SERINE_THREONINE-PROTEIN KINASE"/>
    <property type="match status" value="1"/>
</dbReference>
<evidence type="ECO:0000256" key="7">
    <source>
        <dbReference type="ARBA" id="ARBA00022840"/>
    </source>
</evidence>
<keyword evidence="8 12" id="KW-1133">Transmembrane helix</keyword>
<dbReference type="GO" id="GO:0004674">
    <property type="term" value="F:protein serine/threonine kinase activity"/>
    <property type="evidence" value="ECO:0007669"/>
    <property type="project" value="UniProtKB-KW"/>
</dbReference>
<proteinExistence type="inferred from homology"/>
<evidence type="ECO:0000256" key="12">
    <source>
        <dbReference type="SAM" id="Phobius"/>
    </source>
</evidence>
<dbReference type="InterPro" id="IPR017441">
    <property type="entry name" value="Protein_kinase_ATP_BS"/>
</dbReference>
<dbReference type="FunFam" id="1.10.510.10:FF:000537">
    <property type="entry name" value="Putative receptor-like protein kinase"/>
    <property type="match status" value="1"/>
</dbReference>
<reference evidence="15" key="1">
    <citation type="journal article" date="2016" name="G3 (Bethesda)">
        <title>First Draft Assembly and Annotation of the Genome of a California Endemic Oak Quercus lobata Nee (Fagaceae).</title>
        <authorList>
            <person name="Sork V.L."/>
            <person name="Fitz-Gibbon S.T."/>
            <person name="Puiu D."/>
            <person name="Crepeau M."/>
            <person name="Gugger P.F."/>
            <person name="Sherman R."/>
            <person name="Stevens K."/>
            <person name="Langley C.H."/>
            <person name="Pellegrini M."/>
            <person name="Salzberg S.L."/>
        </authorList>
    </citation>
    <scope>NUCLEOTIDE SEQUENCE [LARGE SCALE GENOMIC DNA]</scope>
    <source>
        <strain evidence="15">cv. SW786</strain>
    </source>
</reference>
<evidence type="ECO:0000256" key="10">
    <source>
        <dbReference type="PROSITE-ProRule" id="PRU10141"/>
    </source>
</evidence>
<dbReference type="Gramene" id="QL02p101879:mrna">
    <property type="protein sequence ID" value="QL02p101879:mrna"/>
    <property type="gene ID" value="QL02p101879"/>
</dbReference>
<evidence type="ECO:0000256" key="2">
    <source>
        <dbReference type="ARBA" id="ARBA00022679"/>
    </source>
</evidence>
<accession>A0A7N2L2M6</accession>
<dbReference type="Gene3D" id="1.10.510.10">
    <property type="entry name" value="Transferase(Phosphotransferase) domain 1"/>
    <property type="match status" value="2"/>
</dbReference>
<keyword evidence="5 10" id="KW-0547">Nucleotide-binding</keyword>
<keyword evidence="4" id="KW-0732">Signal</keyword>
<feature type="domain" description="Protein kinase" evidence="13">
    <location>
        <begin position="1"/>
        <end position="359"/>
    </location>
</feature>
<dbReference type="PROSITE" id="PS00108">
    <property type="entry name" value="PROTEIN_KINASE_ST"/>
    <property type="match status" value="1"/>
</dbReference>